<gene>
    <name evidence="2" type="ORF">TPAB3V08_LOCUS8025</name>
</gene>
<feature type="compositionally biased region" description="Polar residues" evidence="1">
    <location>
        <begin position="1"/>
        <end position="15"/>
    </location>
</feature>
<protein>
    <submittedName>
        <fullName evidence="2">Uncharacterized protein</fullName>
    </submittedName>
</protein>
<comment type="caution">
    <text evidence="2">The sequence shown here is derived from an EMBL/GenBank/DDBJ whole genome shotgun (WGS) entry which is preliminary data.</text>
</comment>
<keyword evidence="3" id="KW-1185">Reference proteome</keyword>
<sequence length="192" mass="20708">DCQTILQGSPNSSANVVGFVTPPPLPQQGPSAPFTQGHGVSLSYNIPPGSESTAASPGQVKHLNTNILQDDSLPPPYSSFSPNLNMPNKKMGGELKAFKLNLLTELSASQWDLIAKVVNILQIFDKATFAVSTSSVSASEIIPIINSTLVEWKKLNSEALVRGMKNDLVASLKPRYGYQEVEKQDLFKCNHA</sequence>
<evidence type="ECO:0000313" key="2">
    <source>
        <dbReference type="EMBL" id="CAG2061070.1"/>
    </source>
</evidence>
<proteinExistence type="predicted"/>
<evidence type="ECO:0000313" key="3">
    <source>
        <dbReference type="Proteomes" id="UP001153148"/>
    </source>
</evidence>
<reference evidence="2" key="1">
    <citation type="submission" date="2021-03" db="EMBL/GenBank/DDBJ databases">
        <authorList>
            <person name="Tran Van P."/>
        </authorList>
    </citation>
    <scope>NUCLEOTIDE SEQUENCE</scope>
</reference>
<feature type="non-terminal residue" evidence="2">
    <location>
        <position position="1"/>
    </location>
</feature>
<organism evidence="2 3">
    <name type="scientific">Timema podura</name>
    <name type="common">Walking stick</name>
    <dbReference type="NCBI Taxonomy" id="61482"/>
    <lineage>
        <taxon>Eukaryota</taxon>
        <taxon>Metazoa</taxon>
        <taxon>Ecdysozoa</taxon>
        <taxon>Arthropoda</taxon>
        <taxon>Hexapoda</taxon>
        <taxon>Insecta</taxon>
        <taxon>Pterygota</taxon>
        <taxon>Neoptera</taxon>
        <taxon>Polyneoptera</taxon>
        <taxon>Phasmatodea</taxon>
        <taxon>Timematodea</taxon>
        <taxon>Timematoidea</taxon>
        <taxon>Timematidae</taxon>
        <taxon>Timema</taxon>
    </lineage>
</organism>
<accession>A0ABN7P6N8</accession>
<evidence type="ECO:0000256" key="1">
    <source>
        <dbReference type="SAM" id="MobiDB-lite"/>
    </source>
</evidence>
<dbReference type="EMBL" id="CAJPIN010014472">
    <property type="protein sequence ID" value="CAG2061070.1"/>
    <property type="molecule type" value="Genomic_DNA"/>
</dbReference>
<dbReference type="Proteomes" id="UP001153148">
    <property type="component" value="Unassembled WGS sequence"/>
</dbReference>
<name>A0ABN7P6N8_TIMPD</name>
<feature type="region of interest" description="Disordered" evidence="1">
    <location>
        <begin position="1"/>
        <end position="39"/>
    </location>
</feature>